<dbReference type="InterPro" id="IPR009793">
    <property type="entry name" value="DUF1361"/>
</dbReference>
<reference evidence="2" key="2">
    <citation type="submission" date="2021-04" db="EMBL/GenBank/DDBJ databases">
        <authorList>
            <person name="Gilroy R."/>
        </authorList>
    </citation>
    <scope>NUCLEOTIDE SEQUENCE</scope>
    <source>
        <strain evidence="2">CHK171-505</strain>
    </source>
</reference>
<dbReference type="AlphaFoldDB" id="A0A9D2HZY2"/>
<organism evidence="2 3">
    <name type="scientific">Candidatus Jeotgalibaca merdavium</name>
    <dbReference type="NCBI Taxonomy" id="2838627"/>
    <lineage>
        <taxon>Bacteria</taxon>
        <taxon>Bacillati</taxon>
        <taxon>Bacillota</taxon>
        <taxon>Bacilli</taxon>
        <taxon>Lactobacillales</taxon>
        <taxon>Carnobacteriaceae</taxon>
        <taxon>Jeotgalibaca</taxon>
    </lineage>
</organism>
<protein>
    <submittedName>
        <fullName evidence="2">DUF1361 domain-containing protein</fullName>
    </submittedName>
</protein>
<dbReference type="Pfam" id="PF07099">
    <property type="entry name" value="DUF1361"/>
    <property type="match status" value="1"/>
</dbReference>
<accession>A0A9D2HZY2</accession>
<comment type="caution">
    <text evidence="2">The sequence shown here is derived from an EMBL/GenBank/DDBJ whole genome shotgun (WGS) entry which is preliminary data.</text>
</comment>
<evidence type="ECO:0000313" key="3">
    <source>
        <dbReference type="Proteomes" id="UP000886856"/>
    </source>
</evidence>
<feature type="transmembrane region" description="Helical" evidence="1">
    <location>
        <begin position="159"/>
        <end position="178"/>
    </location>
</feature>
<feature type="transmembrane region" description="Helical" evidence="1">
    <location>
        <begin position="73"/>
        <end position="98"/>
    </location>
</feature>
<keyword evidence="1" id="KW-1133">Transmembrane helix</keyword>
<evidence type="ECO:0000256" key="1">
    <source>
        <dbReference type="SAM" id="Phobius"/>
    </source>
</evidence>
<feature type="transmembrane region" description="Helical" evidence="1">
    <location>
        <begin position="119"/>
        <end position="147"/>
    </location>
</feature>
<reference evidence="2" key="1">
    <citation type="journal article" date="2021" name="PeerJ">
        <title>Extensive microbial diversity within the chicken gut microbiome revealed by metagenomics and culture.</title>
        <authorList>
            <person name="Gilroy R."/>
            <person name="Ravi A."/>
            <person name="Getino M."/>
            <person name="Pursley I."/>
            <person name="Horton D.L."/>
            <person name="Alikhan N.F."/>
            <person name="Baker D."/>
            <person name="Gharbi K."/>
            <person name="Hall N."/>
            <person name="Watson M."/>
            <person name="Adriaenssens E.M."/>
            <person name="Foster-Nyarko E."/>
            <person name="Jarju S."/>
            <person name="Secka A."/>
            <person name="Antonio M."/>
            <person name="Oren A."/>
            <person name="Chaudhuri R.R."/>
            <person name="La Ragione R."/>
            <person name="Hildebrand F."/>
            <person name="Pallen M.J."/>
        </authorList>
    </citation>
    <scope>NUCLEOTIDE SEQUENCE</scope>
    <source>
        <strain evidence="2">CHK171-505</strain>
    </source>
</reference>
<dbReference type="EMBL" id="DWYW01000056">
    <property type="protein sequence ID" value="HJA89717.1"/>
    <property type="molecule type" value="Genomic_DNA"/>
</dbReference>
<feature type="transmembrane region" description="Helical" evidence="1">
    <location>
        <begin position="6"/>
        <end position="23"/>
    </location>
</feature>
<keyword evidence="1" id="KW-0472">Membrane</keyword>
<name>A0A9D2HZY2_9LACT</name>
<evidence type="ECO:0000313" key="2">
    <source>
        <dbReference type="EMBL" id="HJA89717.1"/>
    </source>
</evidence>
<sequence>MGFLSLFLSVLLLNLFAYITIRIRPFIYKTNLYKPMIWNIKLSIMPFVILVGNTILAIILSYIGTYFELSFMYVIRTIIFILGLVVWLLALPNSGYLVTELNLSHREADKVEVPIWYDIISMLAFALSGVVNTLANIVILQVVYLVVYDPASLTQENQVYLLLTALTIICLVSVGIYLGRSIRFNSWDVIHIKSFFKKLYDHFKQKGVIKDACLFIFFHTSFFMILYVSFGIPLYFVG</sequence>
<feature type="transmembrane region" description="Helical" evidence="1">
    <location>
        <begin position="44"/>
        <end position="67"/>
    </location>
</feature>
<proteinExistence type="predicted"/>
<feature type="transmembrane region" description="Helical" evidence="1">
    <location>
        <begin position="212"/>
        <end position="236"/>
    </location>
</feature>
<dbReference type="Proteomes" id="UP000886856">
    <property type="component" value="Unassembled WGS sequence"/>
</dbReference>
<keyword evidence="1" id="KW-0812">Transmembrane</keyword>
<gene>
    <name evidence="2" type="ORF">H9948_02895</name>
</gene>